<proteinExistence type="predicted"/>
<dbReference type="EMBL" id="AJVK01033023">
    <property type="status" value="NOT_ANNOTATED_CDS"/>
    <property type="molecule type" value="Genomic_DNA"/>
</dbReference>
<sequence>VVHKQFNSPIGLYSENNIEKTIQQSAPNSVPYKRTVLYDPLKSETYRAIQEETYDVGNPHEVPQPVQTKVFHPTSRGVPQKSPSNYQATNFRSSCSDFVQFGISHDPSRWIFIDVSISSQNLDTIESELCCILSRVENNSCTVLGIGSSGIHSPGNAVEVTSGCHEDCVHISHFGLDQLEFANSLTKGFPLMSIIERQHRKQPA</sequence>
<feature type="domain" description="Zasp-like motif" evidence="1">
    <location>
        <begin position="1"/>
        <end position="25"/>
    </location>
</feature>
<name>A0A1B0EXJ2_PHLPP</name>
<dbReference type="Proteomes" id="UP000092462">
    <property type="component" value="Unassembled WGS sequence"/>
</dbReference>
<dbReference type="EnsemblMetazoa" id="PPAI006423-RA">
    <property type="protein sequence ID" value="PPAI006423-PA"/>
    <property type="gene ID" value="PPAI006423"/>
</dbReference>
<evidence type="ECO:0000313" key="3">
    <source>
        <dbReference type="Proteomes" id="UP000092462"/>
    </source>
</evidence>
<keyword evidence="3" id="KW-1185">Reference proteome</keyword>
<evidence type="ECO:0000259" key="1">
    <source>
        <dbReference type="SMART" id="SM00735"/>
    </source>
</evidence>
<dbReference type="EMBL" id="AJVK01033024">
    <property type="status" value="NOT_ANNOTATED_CDS"/>
    <property type="molecule type" value="Genomic_DNA"/>
</dbReference>
<dbReference type="SMART" id="SM00735">
    <property type="entry name" value="ZM"/>
    <property type="match status" value="1"/>
</dbReference>
<dbReference type="VEuPathDB" id="VectorBase:PPAPM1_009692"/>
<dbReference type="Pfam" id="PF15936">
    <property type="entry name" value="DUF4749"/>
    <property type="match status" value="1"/>
</dbReference>
<dbReference type="InterPro" id="IPR031847">
    <property type="entry name" value="PDLI1-4/Zasp-like_mid"/>
</dbReference>
<organism evidence="2 3">
    <name type="scientific">Phlebotomus papatasi</name>
    <name type="common">Sandfly</name>
    <dbReference type="NCBI Taxonomy" id="29031"/>
    <lineage>
        <taxon>Eukaryota</taxon>
        <taxon>Metazoa</taxon>
        <taxon>Ecdysozoa</taxon>
        <taxon>Arthropoda</taxon>
        <taxon>Hexapoda</taxon>
        <taxon>Insecta</taxon>
        <taxon>Pterygota</taxon>
        <taxon>Neoptera</taxon>
        <taxon>Endopterygota</taxon>
        <taxon>Diptera</taxon>
        <taxon>Nematocera</taxon>
        <taxon>Psychodoidea</taxon>
        <taxon>Psychodidae</taxon>
        <taxon>Phlebotomus</taxon>
        <taxon>Phlebotomus</taxon>
    </lineage>
</organism>
<accession>A0A1B0EXJ2</accession>
<reference evidence="2" key="1">
    <citation type="submission" date="2022-08" db="UniProtKB">
        <authorList>
            <consortium name="EnsemblMetazoa"/>
        </authorList>
    </citation>
    <scope>IDENTIFICATION</scope>
    <source>
        <strain evidence="2">Israel</strain>
    </source>
</reference>
<dbReference type="EMBL" id="AJVK01033025">
    <property type="status" value="NOT_ANNOTATED_CDS"/>
    <property type="molecule type" value="Genomic_DNA"/>
</dbReference>
<dbReference type="AlphaFoldDB" id="A0A1B0EXJ2"/>
<protein>
    <recommendedName>
        <fullName evidence="1">Zasp-like motif domain-containing protein</fullName>
    </recommendedName>
</protein>
<evidence type="ECO:0000313" key="2">
    <source>
        <dbReference type="EnsemblMetazoa" id="PPAI006423-PA"/>
    </source>
</evidence>
<dbReference type="InterPro" id="IPR006643">
    <property type="entry name" value="Zasp-like_motif"/>
</dbReference>
<dbReference type="VEuPathDB" id="VectorBase:PPAI006423"/>